<dbReference type="EMBL" id="JACHLJ010000003">
    <property type="protein sequence ID" value="MBB5772532.1"/>
    <property type="molecule type" value="Genomic_DNA"/>
</dbReference>
<accession>A0A7W9FVU1</accession>
<dbReference type="RefSeq" id="WP_184279843.1">
    <property type="nucleotide sequence ID" value="NZ_JACHLJ010000003.1"/>
</dbReference>
<sequence length="192" mass="20967">MLDVAADTYSCLLGAGSVVRLEDAGRIAIDDDDLAIELETHGIVQTDRPLREPRTPVLASHEAPRSAGSTDAAPVSLALAHLLVSTVVFHRKTLAQLTAAVEVGPRSDARKSDLTTVLADYRAALPWTPFEGECLQRGFLLKRLLRSHGIASDWIFGVRTWPFAAHCWIQVEDLLVGDSLERVRSYTPIMVA</sequence>
<dbReference type="Proteomes" id="UP000556201">
    <property type="component" value="Unassembled WGS sequence"/>
</dbReference>
<comment type="caution">
    <text evidence="3">The sequence shown here is derived from an EMBL/GenBank/DDBJ whole genome shotgun (WGS) entry which is preliminary data.</text>
</comment>
<dbReference type="InterPro" id="IPR053521">
    <property type="entry name" value="McjB-like"/>
</dbReference>
<organism evidence="3 4">
    <name type="scientific">Brevundimonas vesicularis</name>
    <name type="common">Pseudomonas vesicularis</name>
    <dbReference type="NCBI Taxonomy" id="41276"/>
    <lineage>
        <taxon>Bacteria</taxon>
        <taxon>Pseudomonadati</taxon>
        <taxon>Pseudomonadota</taxon>
        <taxon>Alphaproteobacteria</taxon>
        <taxon>Caulobacterales</taxon>
        <taxon>Caulobacteraceae</taxon>
        <taxon>Brevundimonas</taxon>
    </lineage>
</organism>
<protein>
    <recommendedName>
        <fullName evidence="2">Microcin J25-processing protein McjB C-terminal domain-containing protein</fullName>
    </recommendedName>
</protein>
<dbReference type="Pfam" id="PF13471">
    <property type="entry name" value="Transglut_core3"/>
    <property type="match status" value="1"/>
</dbReference>
<evidence type="ECO:0000256" key="1">
    <source>
        <dbReference type="SAM" id="MobiDB-lite"/>
    </source>
</evidence>
<dbReference type="InterPro" id="IPR032708">
    <property type="entry name" value="McjB_C"/>
</dbReference>
<feature type="domain" description="Microcin J25-processing protein McjB C-terminal" evidence="2">
    <location>
        <begin position="95"/>
        <end position="190"/>
    </location>
</feature>
<feature type="region of interest" description="Disordered" evidence="1">
    <location>
        <begin position="46"/>
        <end position="69"/>
    </location>
</feature>
<dbReference type="AlphaFoldDB" id="A0A7W9FVU1"/>
<evidence type="ECO:0000259" key="2">
    <source>
        <dbReference type="Pfam" id="PF13471"/>
    </source>
</evidence>
<reference evidence="3 4" key="1">
    <citation type="submission" date="2020-08" db="EMBL/GenBank/DDBJ databases">
        <title>Functional genomics of gut bacteria from endangered species of beetles.</title>
        <authorList>
            <person name="Carlos-Shanley C."/>
        </authorList>
    </citation>
    <scope>NUCLEOTIDE SEQUENCE [LARGE SCALE GENOMIC DNA]</scope>
    <source>
        <strain evidence="3 4">S00192</strain>
    </source>
</reference>
<dbReference type="NCBIfam" id="NF033537">
    <property type="entry name" value="lasso_biosyn_B2"/>
    <property type="match status" value="1"/>
</dbReference>
<evidence type="ECO:0000313" key="4">
    <source>
        <dbReference type="Proteomes" id="UP000556201"/>
    </source>
</evidence>
<gene>
    <name evidence="3" type="ORF">HNP47_002548</name>
</gene>
<proteinExistence type="predicted"/>
<name>A0A7W9FVU1_BREVE</name>
<evidence type="ECO:0000313" key="3">
    <source>
        <dbReference type="EMBL" id="MBB5772532.1"/>
    </source>
</evidence>